<proteinExistence type="predicted"/>
<evidence type="ECO:0000313" key="1">
    <source>
        <dbReference type="EMBL" id="ETM47761.1"/>
    </source>
</evidence>
<dbReference type="AlphaFoldDB" id="W2NGQ9"/>
<reference evidence="1" key="1">
    <citation type="submission" date="2013-11" db="EMBL/GenBank/DDBJ databases">
        <title>The Genome Sequence of Phytophthora parasitica IAC_01/95.</title>
        <authorList>
            <consortium name="The Broad Institute Genomics Platform"/>
            <person name="Russ C."/>
            <person name="Tyler B."/>
            <person name="Panabieres F."/>
            <person name="Shan W."/>
            <person name="Tripathy S."/>
            <person name="Grunwald N."/>
            <person name="Machado M."/>
            <person name="Johnson C.S."/>
            <person name="Arredondo F."/>
            <person name="Hong C."/>
            <person name="Coffey M."/>
            <person name="Young S.K."/>
            <person name="Zeng Q."/>
            <person name="Gargeya S."/>
            <person name="Fitzgerald M."/>
            <person name="Abouelleil A."/>
            <person name="Alvarado L."/>
            <person name="Chapman S.B."/>
            <person name="Gainer-Dewar J."/>
            <person name="Goldberg J."/>
            <person name="Griggs A."/>
            <person name="Gujja S."/>
            <person name="Hansen M."/>
            <person name="Howarth C."/>
            <person name="Imamovic A."/>
            <person name="Ireland A."/>
            <person name="Larimer J."/>
            <person name="McCowan C."/>
            <person name="Murphy C."/>
            <person name="Pearson M."/>
            <person name="Poon T.W."/>
            <person name="Priest M."/>
            <person name="Roberts A."/>
            <person name="Saif S."/>
            <person name="Shea T."/>
            <person name="Sykes S."/>
            <person name="Wortman J."/>
            <person name="Nusbaum C."/>
            <person name="Birren B."/>
        </authorList>
    </citation>
    <scope>NUCLEOTIDE SEQUENCE [LARGE SCALE GENOMIC DNA]</scope>
    <source>
        <strain evidence="1">IAC_01/95</strain>
    </source>
</reference>
<name>W2NGQ9_PHYNI</name>
<gene>
    <name evidence="1" type="ORF">L914_07599</name>
</gene>
<feature type="non-terminal residue" evidence="1">
    <location>
        <position position="1"/>
    </location>
</feature>
<sequence>KVGKFGHAIRAGVPVENAEFEFDEELDSFERVYSLAEEKISSTRATYTTTTTGPT</sequence>
<dbReference type="EMBL" id="KI692624">
    <property type="protein sequence ID" value="ETM47761.1"/>
    <property type="molecule type" value="Genomic_DNA"/>
</dbReference>
<protein>
    <submittedName>
        <fullName evidence="1">Uncharacterized protein</fullName>
    </submittedName>
</protein>
<dbReference type="Proteomes" id="UP000054532">
    <property type="component" value="Unassembled WGS sequence"/>
</dbReference>
<accession>W2NGQ9</accession>
<organism evidence="1">
    <name type="scientific">Phytophthora nicotianae</name>
    <name type="common">Potato buckeye rot agent</name>
    <name type="synonym">Phytophthora parasitica</name>
    <dbReference type="NCBI Taxonomy" id="4792"/>
    <lineage>
        <taxon>Eukaryota</taxon>
        <taxon>Sar</taxon>
        <taxon>Stramenopiles</taxon>
        <taxon>Oomycota</taxon>
        <taxon>Peronosporomycetes</taxon>
        <taxon>Peronosporales</taxon>
        <taxon>Peronosporaceae</taxon>
        <taxon>Phytophthora</taxon>
    </lineage>
</organism>